<accession>A0A8J5L6R4</accession>
<evidence type="ECO:0000313" key="1">
    <source>
        <dbReference type="EMBL" id="KAG6502661.1"/>
    </source>
</evidence>
<dbReference type="EMBL" id="JACMSC010000010">
    <property type="protein sequence ID" value="KAG6502661.1"/>
    <property type="molecule type" value="Genomic_DNA"/>
</dbReference>
<proteinExistence type="predicted"/>
<dbReference type="AlphaFoldDB" id="A0A8J5L6R4"/>
<protein>
    <submittedName>
        <fullName evidence="1">Uncharacterized protein</fullName>
    </submittedName>
</protein>
<sequence>MDGFLPFDLVSPPSFSYFESLISAFTTPLAGPPSALLANELHRYCLLDHTFNLLSPTTFFDSDLLPPSVIDFHTAADHTFAFDCSSFASLNCLNNQVNTFFVIMTYIIMSSGMQWEEQEELTDPGGYRGWLLYTVASFGDMSFVWELLERNPLVVSSEGEYGVTDIFYATVRSKNSDVCRLLFDFAVSPRSSSGGVGGVDDGSGEFDFNFGWEMVNRAQHQYKV</sequence>
<organism evidence="1 2">
    <name type="scientific">Zingiber officinale</name>
    <name type="common">Ginger</name>
    <name type="synonym">Amomum zingiber</name>
    <dbReference type="NCBI Taxonomy" id="94328"/>
    <lineage>
        <taxon>Eukaryota</taxon>
        <taxon>Viridiplantae</taxon>
        <taxon>Streptophyta</taxon>
        <taxon>Embryophyta</taxon>
        <taxon>Tracheophyta</taxon>
        <taxon>Spermatophyta</taxon>
        <taxon>Magnoliopsida</taxon>
        <taxon>Liliopsida</taxon>
        <taxon>Zingiberales</taxon>
        <taxon>Zingiberaceae</taxon>
        <taxon>Zingiber</taxon>
    </lineage>
</organism>
<name>A0A8J5L6R4_ZINOF</name>
<reference evidence="1 2" key="1">
    <citation type="submission" date="2020-08" db="EMBL/GenBank/DDBJ databases">
        <title>Plant Genome Project.</title>
        <authorList>
            <person name="Zhang R.-G."/>
        </authorList>
    </citation>
    <scope>NUCLEOTIDE SEQUENCE [LARGE SCALE GENOMIC DNA]</scope>
    <source>
        <tissue evidence="1">Rhizome</tissue>
    </source>
</reference>
<gene>
    <name evidence="1" type="ORF">ZIOFF_034947</name>
</gene>
<comment type="caution">
    <text evidence="1">The sequence shown here is derived from an EMBL/GenBank/DDBJ whole genome shotgun (WGS) entry which is preliminary data.</text>
</comment>
<evidence type="ECO:0000313" key="2">
    <source>
        <dbReference type="Proteomes" id="UP000734854"/>
    </source>
</evidence>
<dbReference type="Proteomes" id="UP000734854">
    <property type="component" value="Unassembled WGS sequence"/>
</dbReference>
<keyword evidence="2" id="KW-1185">Reference proteome</keyword>